<proteinExistence type="predicted"/>
<feature type="region of interest" description="Disordered" evidence="1">
    <location>
        <begin position="83"/>
        <end position="112"/>
    </location>
</feature>
<name>A0A8X6Q3H0_NEPPI</name>
<sequence>MVDHTKQVYADMQLKFGQLVGFINITLETTRVQFATDVRSSRWHWVFSTVDVPTYGREGMVRIIGSNLSMARTKQKVTLGYREAKKNSEQSYQVPEKSVTPPESSDPEEIKEVSENYCEYKKDSQQELAGGGLVELQVRVIIPLQRDSAACHVTNECKE</sequence>
<organism evidence="2 3">
    <name type="scientific">Nephila pilipes</name>
    <name type="common">Giant wood spider</name>
    <name type="synonym">Nephila maculata</name>
    <dbReference type="NCBI Taxonomy" id="299642"/>
    <lineage>
        <taxon>Eukaryota</taxon>
        <taxon>Metazoa</taxon>
        <taxon>Ecdysozoa</taxon>
        <taxon>Arthropoda</taxon>
        <taxon>Chelicerata</taxon>
        <taxon>Arachnida</taxon>
        <taxon>Araneae</taxon>
        <taxon>Araneomorphae</taxon>
        <taxon>Entelegynae</taxon>
        <taxon>Araneoidea</taxon>
        <taxon>Nephilidae</taxon>
        <taxon>Nephila</taxon>
    </lineage>
</organism>
<accession>A0A8X6Q3H0</accession>
<dbReference type="AlphaFoldDB" id="A0A8X6Q3H0"/>
<reference evidence="2" key="1">
    <citation type="submission" date="2020-08" db="EMBL/GenBank/DDBJ databases">
        <title>Multicomponent nature underlies the extraordinary mechanical properties of spider dragline silk.</title>
        <authorList>
            <person name="Kono N."/>
            <person name="Nakamura H."/>
            <person name="Mori M."/>
            <person name="Yoshida Y."/>
            <person name="Ohtoshi R."/>
            <person name="Malay A.D."/>
            <person name="Moran D.A.P."/>
            <person name="Tomita M."/>
            <person name="Numata K."/>
            <person name="Arakawa K."/>
        </authorList>
    </citation>
    <scope>NUCLEOTIDE SEQUENCE</scope>
</reference>
<comment type="caution">
    <text evidence="2">The sequence shown here is derived from an EMBL/GenBank/DDBJ whole genome shotgun (WGS) entry which is preliminary data.</text>
</comment>
<protein>
    <submittedName>
        <fullName evidence="2">Uncharacterized protein</fullName>
    </submittedName>
</protein>
<gene>
    <name evidence="2" type="ORF">NPIL_55421</name>
</gene>
<evidence type="ECO:0000313" key="2">
    <source>
        <dbReference type="EMBL" id="GFT98447.1"/>
    </source>
</evidence>
<evidence type="ECO:0000313" key="3">
    <source>
        <dbReference type="Proteomes" id="UP000887013"/>
    </source>
</evidence>
<keyword evidence="3" id="KW-1185">Reference proteome</keyword>
<dbReference type="Proteomes" id="UP000887013">
    <property type="component" value="Unassembled WGS sequence"/>
</dbReference>
<evidence type="ECO:0000256" key="1">
    <source>
        <dbReference type="SAM" id="MobiDB-lite"/>
    </source>
</evidence>
<dbReference type="EMBL" id="BMAW01026689">
    <property type="protein sequence ID" value="GFT98447.1"/>
    <property type="molecule type" value="Genomic_DNA"/>
</dbReference>